<evidence type="ECO:0000313" key="4">
    <source>
        <dbReference type="EMBL" id="TCV82702.1"/>
    </source>
</evidence>
<evidence type="ECO:0000259" key="3">
    <source>
        <dbReference type="Pfam" id="PF25023"/>
    </source>
</evidence>
<dbReference type="RefSeq" id="WP_124944899.1">
    <property type="nucleotide sequence ID" value="NZ_BHVT01000004.1"/>
</dbReference>
<feature type="domain" description="Teneurin-like YD-shell" evidence="3">
    <location>
        <begin position="46"/>
        <end position="294"/>
    </location>
</feature>
<dbReference type="Gene3D" id="2.180.10.10">
    <property type="entry name" value="RHS repeat-associated core"/>
    <property type="match status" value="1"/>
</dbReference>
<dbReference type="InterPro" id="IPR022385">
    <property type="entry name" value="Rhs_assc_core"/>
</dbReference>
<gene>
    <name evidence="4" type="ORF">EDC63_11919</name>
</gene>
<dbReference type="PRINTS" id="PR00394">
    <property type="entry name" value="RHSPROTEIN"/>
</dbReference>
<dbReference type="NCBIfam" id="TIGR03696">
    <property type="entry name" value="Rhs_assc_core"/>
    <property type="match status" value="1"/>
</dbReference>
<keyword evidence="2" id="KW-0732">Signal</keyword>
<dbReference type="AlphaFoldDB" id="A0A4R3XUS0"/>
<dbReference type="PANTHER" id="PTHR32305">
    <property type="match status" value="1"/>
</dbReference>
<dbReference type="OrthoDB" id="8552614at2"/>
<evidence type="ECO:0000256" key="2">
    <source>
        <dbReference type="SAM" id="SignalP"/>
    </source>
</evidence>
<dbReference type="PANTHER" id="PTHR32305:SF15">
    <property type="entry name" value="PROTEIN RHSA-RELATED"/>
    <property type="match status" value="1"/>
</dbReference>
<sequence length="437" mass="47972">MRNHPIPQRYSLAKILAVVLLVLAQVIASAAHGETITYQHDNNGNITQRGATTYTYDPLNRVETESGPAKTQTFKYDANGNRLSDGAGTYTYALTSNRMLTRRGLSVTTDAVGNITADGTGREYVYNQARQLAQVKQGGILIATYTYDHAGLRITKVTTASAPQGAQTVIYEYDEQGHLIAEFSGTGTPIRSYIWLDNAPLSQIEYIPSRKIYYFNVDHLNTPRSLMDDTGKVVWRWESDAFGSTQADEDPDGDGIKMTSNLRFPGQYYDKETGLHYNWHRYYDPTMGQYIQADPVGLAAGTNLYTYVKDNPLNYVDPTGWDIVLPGPVPLIAPPVQSTPNGSKTGQIEWPEGFSPDPKAKGIPTVKTPANFPTKNPVDCDEQLKKNYEQCRNTCESVLSGAACRLKAEFKYFLCKKQTPGSGLSGMGGGLGGDAGL</sequence>
<accession>A0A4R3XUS0</accession>
<feature type="signal peptide" evidence="2">
    <location>
        <begin position="1"/>
        <end position="30"/>
    </location>
</feature>
<dbReference type="InterPro" id="IPR050708">
    <property type="entry name" value="T6SS_VgrG/RHS"/>
</dbReference>
<reference evidence="4 5" key="1">
    <citation type="submission" date="2019-03" db="EMBL/GenBank/DDBJ databases">
        <title>Genomic Encyclopedia of Type Strains, Phase IV (KMG-IV): sequencing the most valuable type-strain genomes for metagenomic binning, comparative biology and taxonomic classification.</title>
        <authorList>
            <person name="Goeker M."/>
        </authorList>
    </citation>
    <scope>NUCLEOTIDE SEQUENCE [LARGE SCALE GENOMIC DNA]</scope>
    <source>
        <strain evidence="4 5">DSM 100309</strain>
    </source>
</reference>
<proteinExistence type="predicted"/>
<name>A0A4R3XUS0_9PROT</name>
<dbReference type="EMBL" id="SMCO01000019">
    <property type="protein sequence ID" value="TCV82702.1"/>
    <property type="molecule type" value="Genomic_DNA"/>
</dbReference>
<evidence type="ECO:0000256" key="1">
    <source>
        <dbReference type="ARBA" id="ARBA00022737"/>
    </source>
</evidence>
<dbReference type="Proteomes" id="UP000295367">
    <property type="component" value="Unassembled WGS sequence"/>
</dbReference>
<comment type="caution">
    <text evidence="4">The sequence shown here is derived from an EMBL/GenBank/DDBJ whole genome shotgun (WGS) entry which is preliminary data.</text>
</comment>
<keyword evidence="1" id="KW-0677">Repeat</keyword>
<dbReference type="Pfam" id="PF25023">
    <property type="entry name" value="TEN_YD-shell"/>
    <property type="match status" value="1"/>
</dbReference>
<dbReference type="InterPro" id="IPR056823">
    <property type="entry name" value="TEN-like_YD-shell"/>
</dbReference>
<evidence type="ECO:0000313" key="5">
    <source>
        <dbReference type="Proteomes" id="UP000295367"/>
    </source>
</evidence>
<feature type="chain" id="PRO_5020658911" evidence="2">
    <location>
        <begin position="31"/>
        <end position="437"/>
    </location>
</feature>
<keyword evidence="5" id="KW-1185">Reference proteome</keyword>
<protein>
    <submittedName>
        <fullName evidence="4">RHS repeat-associated protein</fullName>
    </submittedName>
</protein>
<organism evidence="4 5">
    <name type="scientific">Sulfurirhabdus autotrophica</name>
    <dbReference type="NCBI Taxonomy" id="1706046"/>
    <lineage>
        <taxon>Bacteria</taxon>
        <taxon>Pseudomonadati</taxon>
        <taxon>Pseudomonadota</taxon>
        <taxon>Betaproteobacteria</taxon>
        <taxon>Nitrosomonadales</taxon>
        <taxon>Sulfuricellaceae</taxon>
        <taxon>Sulfurirhabdus</taxon>
    </lineage>
</organism>